<feature type="region of interest" description="Disordered" evidence="1">
    <location>
        <begin position="1"/>
        <end position="32"/>
    </location>
</feature>
<evidence type="ECO:0000313" key="3">
    <source>
        <dbReference type="Proteomes" id="UP001558613"/>
    </source>
</evidence>
<name>A0ABR3MUX9_9TELE</name>
<evidence type="ECO:0000256" key="1">
    <source>
        <dbReference type="SAM" id="MobiDB-lite"/>
    </source>
</evidence>
<feature type="region of interest" description="Disordered" evidence="1">
    <location>
        <begin position="49"/>
        <end position="75"/>
    </location>
</feature>
<dbReference type="Proteomes" id="UP001558613">
    <property type="component" value="Unassembled WGS sequence"/>
</dbReference>
<keyword evidence="3" id="KW-1185">Reference proteome</keyword>
<dbReference type="EMBL" id="JAYMGO010000009">
    <property type="protein sequence ID" value="KAL1268437.1"/>
    <property type="molecule type" value="Genomic_DNA"/>
</dbReference>
<comment type="caution">
    <text evidence="2">The sequence shown here is derived from an EMBL/GenBank/DDBJ whole genome shotgun (WGS) entry which is preliminary data.</text>
</comment>
<feature type="compositionally biased region" description="Polar residues" evidence="1">
    <location>
        <begin position="20"/>
        <end position="32"/>
    </location>
</feature>
<protein>
    <submittedName>
        <fullName evidence="2">Uncharacterized protein</fullName>
    </submittedName>
</protein>
<feature type="compositionally biased region" description="Acidic residues" evidence="1">
    <location>
        <begin position="1"/>
        <end position="11"/>
    </location>
</feature>
<gene>
    <name evidence="2" type="ORF">QQF64_033800</name>
</gene>
<evidence type="ECO:0000313" key="2">
    <source>
        <dbReference type="EMBL" id="KAL1268437.1"/>
    </source>
</evidence>
<accession>A0ABR3MUX9</accession>
<proteinExistence type="predicted"/>
<sequence>MEKETDNEEDRESGQKIIEEQTQGQSSTWTPMELTSSFKDFVERVEKKGQVEKEQNKKKMGGKEKEKVEEIKKDKAERQTRRQIIKVTPNLELARRKVMKKGRVKYLNQYEVLRGLEEED</sequence>
<organism evidence="2 3">
    <name type="scientific">Cirrhinus molitorella</name>
    <name type="common">mud carp</name>
    <dbReference type="NCBI Taxonomy" id="172907"/>
    <lineage>
        <taxon>Eukaryota</taxon>
        <taxon>Metazoa</taxon>
        <taxon>Chordata</taxon>
        <taxon>Craniata</taxon>
        <taxon>Vertebrata</taxon>
        <taxon>Euteleostomi</taxon>
        <taxon>Actinopterygii</taxon>
        <taxon>Neopterygii</taxon>
        <taxon>Teleostei</taxon>
        <taxon>Ostariophysi</taxon>
        <taxon>Cypriniformes</taxon>
        <taxon>Cyprinidae</taxon>
        <taxon>Labeoninae</taxon>
        <taxon>Labeonini</taxon>
        <taxon>Cirrhinus</taxon>
    </lineage>
</organism>
<reference evidence="2 3" key="1">
    <citation type="submission" date="2023-09" db="EMBL/GenBank/DDBJ databases">
        <authorList>
            <person name="Wang M."/>
        </authorList>
    </citation>
    <scope>NUCLEOTIDE SEQUENCE [LARGE SCALE GENOMIC DNA]</scope>
    <source>
        <strain evidence="2">GT-2023</strain>
        <tissue evidence="2">Liver</tissue>
    </source>
</reference>